<comment type="caution">
    <text evidence="2">The sequence shown here is derived from an EMBL/GenBank/DDBJ whole genome shotgun (WGS) entry which is preliminary data.</text>
</comment>
<name>A0ABQ9WGI7_SAGOE</name>
<feature type="region of interest" description="Disordered" evidence="1">
    <location>
        <begin position="89"/>
        <end position="117"/>
    </location>
</feature>
<proteinExistence type="predicted"/>
<feature type="non-terminal residue" evidence="2">
    <location>
        <position position="1"/>
    </location>
</feature>
<protein>
    <submittedName>
        <fullName evidence="2">Uncharacterized protein</fullName>
    </submittedName>
</protein>
<keyword evidence="3" id="KW-1185">Reference proteome</keyword>
<gene>
    <name evidence="2" type="ORF">P7K49_002124</name>
</gene>
<evidence type="ECO:0000256" key="1">
    <source>
        <dbReference type="SAM" id="MobiDB-lite"/>
    </source>
</evidence>
<organism evidence="2 3">
    <name type="scientific">Saguinus oedipus</name>
    <name type="common">Cotton-top tamarin</name>
    <name type="synonym">Oedipomidas oedipus</name>
    <dbReference type="NCBI Taxonomy" id="9490"/>
    <lineage>
        <taxon>Eukaryota</taxon>
        <taxon>Metazoa</taxon>
        <taxon>Chordata</taxon>
        <taxon>Craniata</taxon>
        <taxon>Vertebrata</taxon>
        <taxon>Euteleostomi</taxon>
        <taxon>Mammalia</taxon>
        <taxon>Eutheria</taxon>
        <taxon>Euarchontoglires</taxon>
        <taxon>Primates</taxon>
        <taxon>Haplorrhini</taxon>
        <taxon>Platyrrhini</taxon>
        <taxon>Cebidae</taxon>
        <taxon>Callitrichinae</taxon>
        <taxon>Saguinus</taxon>
    </lineage>
</organism>
<dbReference type="EMBL" id="JASSZA010000001">
    <property type="protein sequence ID" value="KAK2120738.1"/>
    <property type="molecule type" value="Genomic_DNA"/>
</dbReference>
<feature type="compositionally biased region" description="Basic residues" evidence="1">
    <location>
        <begin position="89"/>
        <end position="99"/>
    </location>
</feature>
<reference evidence="2 3" key="1">
    <citation type="submission" date="2023-05" db="EMBL/GenBank/DDBJ databases">
        <title>B98-5 Cell Line De Novo Hybrid Assembly: An Optical Mapping Approach.</title>
        <authorList>
            <person name="Kananen K."/>
            <person name="Auerbach J.A."/>
            <person name="Kautto E."/>
            <person name="Blachly J.S."/>
        </authorList>
    </citation>
    <scope>NUCLEOTIDE SEQUENCE [LARGE SCALE GENOMIC DNA]</scope>
    <source>
        <strain evidence="2">B95-8</strain>
        <tissue evidence="2">Cell line</tissue>
    </source>
</reference>
<evidence type="ECO:0000313" key="2">
    <source>
        <dbReference type="EMBL" id="KAK2120738.1"/>
    </source>
</evidence>
<dbReference type="Proteomes" id="UP001266305">
    <property type="component" value="Unassembled WGS sequence"/>
</dbReference>
<accession>A0ABQ9WGI7</accession>
<feature type="region of interest" description="Disordered" evidence="1">
    <location>
        <begin position="1"/>
        <end position="54"/>
    </location>
</feature>
<sequence length="117" mass="12217">PKCAPSFQLQTGEGASSGPRPYSPAPPGRGSTGACPAVTSRGRGVPAAGTTATAKPFWPHRWERMGEGRNLGAWTAGFLPQVLLTPAWRKRPRSRHKPAARAAPPAAPQVSRASVGE</sequence>
<evidence type="ECO:0000313" key="3">
    <source>
        <dbReference type="Proteomes" id="UP001266305"/>
    </source>
</evidence>